<feature type="binding site" evidence="6">
    <location>
        <begin position="227"/>
        <end position="228"/>
    </location>
    <ligand>
        <name>S-adenosyl-L-methionine</name>
        <dbReference type="ChEBI" id="CHEBI:59789"/>
    </ligand>
</feature>
<reference evidence="8 9" key="1">
    <citation type="submission" date="2015-11" db="EMBL/GenBank/DDBJ databases">
        <title>Exploring the genomic traits of fungus-feeding bacterial genus Collimonas.</title>
        <authorList>
            <person name="Song C."/>
            <person name="Schmidt R."/>
            <person name="de Jager V."/>
            <person name="Krzyzanowska D."/>
            <person name="Jongedijk E."/>
            <person name="Cankar K."/>
            <person name="Beekwilder J."/>
            <person name="van Veen A."/>
            <person name="de Boer W."/>
            <person name="van Veen J.A."/>
            <person name="Garbeva P."/>
        </authorList>
    </citation>
    <scope>NUCLEOTIDE SEQUENCE [LARGE SCALE GENOMIC DNA]</scope>
    <source>
        <strain evidence="8 9">Ter6</strain>
    </source>
</reference>
<keyword evidence="3 5" id="KW-0808">Transferase</keyword>
<dbReference type="OrthoDB" id="9816309at2"/>
<dbReference type="EC" id="2.1.1.80" evidence="5"/>
<dbReference type="SUPFAM" id="SSF53335">
    <property type="entry name" value="S-adenosyl-L-methionine-dependent methyltransferases"/>
    <property type="match status" value="1"/>
</dbReference>
<dbReference type="PANTHER" id="PTHR24422:SF19">
    <property type="entry name" value="CHEMOTAXIS PROTEIN METHYLTRANSFERASE"/>
    <property type="match status" value="1"/>
</dbReference>
<dbReference type="GO" id="GO:0008983">
    <property type="term" value="F:protein-glutamate O-methyltransferase activity"/>
    <property type="evidence" value="ECO:0007669"/>
    <property type="project" value="UniProtKB-EC"/>
</dbReference>
<dbReference type="InterPro" id="IPR050903">
    <property type="entry name" value="Bact_Chemotaxis_MeTrfase"/>
</dbReference>
<dbReference type="PRINTS" id="PR00996">
    <property type="entry name" value="CHERMTFRASE"/>
</dbReference>
<proteinExistence type="predicted"/>
<dbReference type="InterPro" id="IPR029063">
    <property type="entry name" value="SAM-dependent_MTases_sf"/>
</dbReference>
<dbReference type="RefSeq" id="WP_061539094.1">
    <property type="nucleotide sequence ID" value="NZ_CP013232.1"/>
</dbReference>
<dbReference type="Gene3D" id="3.40.50.150">
    <property type="entry name" value="Vaccinia Virus protein VP39"/>
    <property type="match status" value="1"/>
</dbReference>
<feature type="domain" description="CheR-type methyltransferase" evidence="7">
    <location>
        <begin position="12"/>
        <end position="283"/>
    </location>
</feature>
<dbReference type="SUPFAM" id="SSF47757">
    <property type="entry name" value="Chemotaxis receptor methyltransferase CheR, N-terminal domain"/>
    <property type="match status" value="1"/>
</dbReference>
<dbReference type="InterPro" id="IPR022641">
    <property type="entry name" value="CheR_N"/>
</dbReference>
<feature type="binding site" evidence="6">
    <location>
        <position position="91"/>
    </location>
    <ligand>
        <name>S-adenosyl-L-methionine</name>
        <dbReference type="ChEBI" id="CHEBI:59789"/>
    </ligand>
</feature>
<dbReference type="InterPro" id="IPR036804">
    <property type="entry name" value="CheR_N_sf"/>
</dbReference>
<evidence type="ECO:0000256" key="2">
    <source>
        <dbReference type="ARBA" id="ARBA00022603"/>
    </source>
</evidence>
<evidence type="ECO:0000259" key="7">
    <source>
        <dbReference type="PROSITE" id="PS50123"/>
    </source>
</evidence>
<gene>
    <name evidence="8" type="primary">cheR</name>
    <name evidence="8" type="ORF">CFter6_1201</name>
</gene>
<feature type="binding site" evidence="6">
    <location>
        <position position="151"/>
    </location>
    <ligand>
        <name>S-adenosyl-L-methionine</name>
        <dbReference type="ChEBI" id="CHEBI:59789"/>
    </ligand>
</feature>
<evidence type="ECO:0000256" key="3">
    <source>
        <dbReference type="ARBA" id="ARBA00022679"/>
    </source>
</evidence>
<dbReference type="EMBL" id="CP013232">
    <property type="protein sequence ID" value="AMO93915.1"/>
    <property type="molecule type" value="Genomic_DNA"/>
</dbReference>
<dbReference type="PIRSF" id="PIRSF000410">
    <property type="entry name" value="CheR"/>
    <property type="match status" value="1"/>
</dbReference>
<evidence type="ECO:0000256" key="5">
    <source>
        <dbReference type="PIRNR" id="PIRNR000410"/>
    </source>
</evidence>
<comment type="function">
    <text evidence="5">Methylation of the membrane-bound methyl-accepting chemotaxis proteins (MCP) to form gamma-glutamyl methyl ester residues in MCP.</text>
</comment>
<dbReference type="PATRIC" id="fig|158899.10.peg.1213"/>
<dbReference type="Pfam" id="PF01739">
    <property type="entry name" value="CheR"/>
    <property type="match status" value="1"/>
</dbReference>
<evidence type="ECO:0000256" key="6">
    <source>
        <dbReference type="PIRSR" id="PIRSR000410-1"/>
    </source>
</evidence>
<accession>A0A127P8C5</accession>
<feature type="binding site" evidence="6">
    <location>
        <position position="126"/>
    </location>
    <ligand>
        <name>S-adenosyl-L-methionine</name>
        <dbReference type="ChEBI" id="CHEBI:59789"/>
    </ligand>
</feature>
<dbReference type="Gene3D" id="1.10.155.10">
    <property type="entry name" value="Chemotaxis receptor methyltransferase CheR, N-terminal domain"/>
    <property type="match status" value="1"/>
</dbReference>
<dbReference type="GO" id="GO:0032259">
    <property type="term" value="P:methylation"/>
    <property type="evidence" value="ECO:0007669"/>
    <property type="project" value="UniProtKB-KW"/>
</dbReference>
<feature type="binding site" evidence="6">
    <location>
        <position position="89"/>
    </location>
    <ligand>
        <name>S-adenosyl-L-methionine</name>
        <dbReference type="ChEBI" id="CHEBI:59789"/>
    </ligand>
</feature>
<dbReference type="SMART" id="SM00138">
    <property type="entry name" value="MeTrc"/>
    <property type="match status" value="1"/>
</dbReference>
<dbReference type="PROSITE" id="PS50123">
    <property type="entry name" value="CHER"/>
    <property type="match status" value="1"/>
</dbReference>
<evidence type="ECO:0000313" key="9">
    <source>
        <dbReference type="Proteomes" id="UP000072421"/>
    </source>
</evidence>
<sequence>MTIKPSTRVAAASARDFLLTDGDFSRVRALIHQRAGIALGEQKREMVYSRLSRRLRELGMNDFTSYLALLEAEKDSAEWQAFTNALTTNLTAFFREAHHFPLLAEHAKKCAAPVTVWCSAASTGEEPYSIAMTLIEALGSRAATASVIATDIDTQVLEKAAAGVYTMEQVSKLPLERLKRFFLKGSGARAGQVRIRPEVAAMVKFGQVNLLDTQWGLKEPFDAIFCRNVMIYFDKPTQNKILQRFAPLMKAQGLLFAGHSENFSYASQPFRLRGQTVYELDPRQAKGGA</sequence>
<comment type="catalytic activity">
    <reaction evidence="1 5">
        <text>L-glutamyl-[protein] + S-adenosyl-L-methionine = [protein]-L-glutamate 5-O-methyl ester + S-adenosyl-L-homocysteine</text>
        <dbReference type="Rhea" id="RHEA:24452"/>
        <dbReference type="Rhea" id="RHEA-COMP:10208"/>
        <dbReference type="Rhea" id="RHEA-COMP:10311"/>
        <dbReference type="ChEBI" id="CHEBI:29973"/>
        <dbReference type="ChEBI" id="CHEBI:57856"/>
        <dbReference type="ChEBI" id="CHEBI:59789"/>
        <dbReference type="ChEBI" id="CHEBI:82795"/>
        <dbReference type="EC" id="2.1.1.80"/>
    </reaction>
</comment>
<dbReference type="PANTHER" id="PTHR24422">
    <property type="entry name" value="CHEMOTAXIS PROTEIN METHYLTRANSFERASE"/>
    <property type="match status" value="1"/>
</dbReference>
<feature type="binding site" evidence="6">
    <location>
        <begin position="209"/>
        <end position="210"/>
    </location>
    <ligand>
        <name>S-adenosyl-L-methionine</name>
        <dbReference type="ChEBI" id="CHEBI:59789"/>
    </ligand>
</feature>
<dbReference type="Proteomes" id="UP000072421">
    <property type="component" value="Chromosome"/>
</dbReference>
<dbReference type="InterPro" id="IPR026024">
    <property type="entry name" value="Chemotaxis_MeTrfase_CheR"/>
</dbReference>
<dbReference type="AlphaFoldDB" id="A0A127P8C5"/>
<dbReference type="InterPro" id="IPR022642">
    <property type="entry name" value="CheR_C"/>
</dbReference>
<dbReference type="Pfam" id="PF03705">
    <property type="entry name" value="CheR_N"/>
    <property type="match status" value="1"/>
</dbReference>
<feature type="binding site" evidence="6">
    <location>
        <position position="95"/>
    </location>
    <ligand>
        <name>S-adenosyl-L-methionine</name>
        <dbReference type="ChEBI" id="CHEBI:59789"/>
    </ligand>
</feature>
<keyword evidence="2 5" id="KW-0489">Methyltransferase</keyword>
<name>A0A127P8C5_9BURK</name>
<evidence type="ECO:0000313" key="8">
    <source>
        <dbReference type="EMBL" id="AMO93915.1"/>
    </source>
</evidence>
<evidence type="ECO:0000256" key="1">
    <source>
        <dbReference type="ARBA" id="ARBA00001541"/>
    </source>
</evidence>
<dbReference type="InterPro" id="IPR000780">
    <property type="entry name" value="CheR_MeTrfase"/>
</dbReference>
<organism evidence="8">
    <name type="scientific">Collimonas fungivorans</name>
    <dbReference type="NCBI Taxonomy" id="158899"/>
    <lineage>
        <taxon>Bacteria</taxon>
        <taxon>Pseudomonadati</taxon>
        <taxon>Pseudomonadota</taxon>
        <taxon>Betaproteobacteria</taxon>
        <taxon>Burkholderiales</taxon>
        <taxon>Oxalobacteraceae</taxon>
        <taxon>Collimonas</taxon>
    </lineage>
</organism>
<keyword evidence="4 5" id="KW-0949">S-adenosyl-L-methionine</keyword>
<protein>
    <recommendedName>
        <fullName evidence="5">Chemotaxis protein methyltransferase</fullName>
        <ecNumber evidence="5">2.1.1.80</ecNumber>
    </recommendedName>
</protein>
<evidence type="ECO:0000256" key="4">
    <source>
        <dbReference type="ARBA" id="ARBA00022691"/>
    </source>
</evidence>